<name>A0A5C3Q2X9_9AGAR</name>
<keyword evidence="2" id="KW-1185">Reference proteome</keyword>
<reference evidence="1 2" key="1">
    <citation type="journal article" date="2019" name="Nat. Ecol. Evol.">
        <title>Megaphylogeny resolves global patterns of mushroom evolution.</title>
        <authorList>
            <person name="Varga T."/>
            <person name="Krizsan K."/>
            <person name="Foldi C."/>
            <person name="Dima B."/>
            <person name="Sanchez-Garcia M."/>
            <person name="Sanchez-Ramirez S."/>
            <person name="Szollosi G.J."/>
            <person name="Szarkandi J.G."/>
            <person name="Papp V."/>
            <person name="Albert L."/>
            <person name="Andreopoulos W."/>
            <person name="Angelini C."/>
            <person name="Antonin V."/>
            <person name="Barry K.W."/>
            <person name="Bougher N.L."/>
            <person name="Buchanan P."/>
            <person name="Buyck B."/>
            <person name="Bense V."/>
            <person name="Catcheside P."/>
            <person name="Chovatia M."/>
            <person name="Cooper J."/>
            <person name="Damon W."/>
            <person name="Desjardin D."/>
            <person name="Finy P."/>
            <person name="Geml J."/>
            <person name="Haridas S."/>
            <person name="Hughes K."/>
            <person name="Justo A."/>
            <person name="Karasinski D."/>
            <person name="Kautmanova I."/>
            <person name="Kiss B."/>
            <person name="Kocsube S."/>
            <person name="Kotiranta H."/>
            <person name="LaButti K.M."/>
            <person name="Lechner B.E."/>
            <person name="Liimatainen K."/>
            <person name="Lipzen A."/>
            <person name="Lukacs Z."/>
            <person name="Mihaltcheva S."/>
            <person name="Morgado L.N."/>
            <person name="Niskanen T."/>
            <person name="Noordeloos M.E."/>
            <person name="Ohm R.A."/>
            <person name="Ortiz-Santana B."/>
            <person name="Ovrebo C."/>
            <person name="Racz N."/>
            <person name="Riley R."/>
            <person name="Savchenko A."/>
            <person name="Shiryaev A."/>
            <person name="Soop K."/>
            <person name="Spirin V."/>
            <person name="Szebenyi C."/>
            <person name="Tomsovsky M."/>
            <person name="Tulloss R.E."/>
            <person name="Uehling J."/>
            <person name="Grigoriev I.V."/>
            <person name="Vagvolgyi C."/>
            <person name="Papp T."/>
            <person name="Martin F.M."/>
            <person name="Miettinen O."/>
            <person name="Hibbett D.S."/>
            <person name="Nagy L.G."/>
        </authorList>
    </citation>
    <scope>NUCLEOTIDE SEQUENCE [LARGE SCALE GENOMIC DNA]</scope>
    <source>
        <strain evidence="1 2">CBS 309.79</strain>
    </source>
</reference>
<protein>
    <submittedName>
        <fullName evidence="1">Uncharacterized protein</fullName>
    </submittedName>
</protein>
<organism evidence="1 2">
    <name type="scientific">Pterulicium gracile</name>
    <dbReference type="NCBI Taxonomy" id="1884261"/>
    <lineage>
        <taxon>Eukaryota</taxon>
        <taxon>Fungi</taxon>
        <taxon>Dikarya</taxon>
        <taxon>Basidiomycota</taxon>
        <taxon>Agaricomycotina</taxon>
        <taxon>Agaricomycetes</taxon>
        <taxon>Agaricomycetidae</taxon>
        <taxon>Agaricales</taxon>
        <taxon>Pleurotineae</taxon>
        <taxon>Pterulaceae</taxon>
        <taxon>Pterulicium</taxon>
    </lineage>
</organism>
<dbReference type="AlphaFoldDB" id="A0A5C3Q2X9"/>
<proteinExistence type="predicted"/>
<sequence>MFPELVSLLASLDAPFIPREALHAILVLALLWEAYAVCIVPSLPTVRLRCLEHELRRAQSAILHLESPMLHSHLGVSYLSLEKQVAELRIETLKLSSFPGRQFLGLLNGLSYSLINCEHRLQDLQVEIEELSYAAKYTDFSQARWADLLQRLEDEAKVNDGEGEK</sequence>
<accession>A0A5C3Q2X9</accession>
<evidence type="ECO:0000313" key="1">
    <source>
        <dbReference type="EMBL" id="TFK95507.1"/>
    </source>
</evidence>
<dbReference type="EMBL" id="ML178882">
    <property type="protein sequence ID" value="TFK95507.1"/>
    <property type="molecule type" value="Genomic_DNA"/>
</dbReference>
<evidence type="ECO:0000313" key="2">
    <source>
        <dbReference type="Proteomes" id="UP000305067"/>
    </source>
</evidence>
<dbReference type="Proteomes" id="UP000305067">
    <property type="component" value="Unassembled WGS sequence"/>
</dbReference>
<gene>
    <name evidence="1" type="ORF">BDV98DRAFT_577628</name>
</gene>